<dbReference type="EMBL" id="QBML01000020">
    <property type="protein sequence ID" value="PZO39072.1"/>
    <property type="molecule type" value="Genomic_DNA"/>
</dbReference>
<reference evidence="3 4" key="2">
    <citation type="submission" date="2018-06" db="EMBL/GenBank/DDBJ databases">
        <title>Metagenomic assembly of (sub)arctic Cyanobacteria and their associated microbiome from non-axenic cultures.</title>
        <authorList>
            <person name="Baurain D."/>
        </authorList>
    </citation>
    <scope>NUCLEOTIDE SEQUENCE [LARGE SCALE GENOMIC DNA]</scope>
    <source>
        <strain evidence="3">ULC066bin1</strain>
    </source>
</reference>
<sequence>MTIPYTKFGNTGLTVSKLVLGTMTFGLQTDEETSVKILDTAAEAGINFLDTADVYPLGGGLENAGRTEEIIGRWLKGKRDRFILATKAVGKVGNAPWDQGSSRKHLFDAINLSLRRLQTDYVDLYQLHSDDTNTPLDETIEALDAIVKSGKVRYIGVSNFLAYRLSRALGKADTRQLTRFISVQPRYNLLFRQIERELLPLAQEEGLAVIPYNPLAGGLLTGKHAASKEPTEGTRFTLAAAAKNYQDRYWHDREFSTVQKLQDVAKESGIPLTTLALAWVLANPIITAPIIGASRPEQLADNFKALEIKLDADLKEKLDHISAEYRLGDALR</sequence>
<dbReference type="AlphaFoldDB" id="A0A2W4W3N9"/>
<protein>
    <submittedName>
        <fullName evidence="3">Aldo/keto reductase</fullName>
    </submittedName>
</protein>
<dbReference type="SUPFAM" id="SSF51430">
    <property type="entry name" value="NAD(P)-linked oxidoreductase"/>
    <property type="match status" value="1"/>
</dbReference>
<dbReference type="PROSITE" id="PS00062">
    <property type="entry name" value="ALDOKETO_REDUCTASE_2"/>
    <property type="match status" value="1"/>
</dbReference>
<dbReference type="InterPro" id="IPR018170">
    <property type="entry name" value="Aldo/ket_reductase_CS"/>
</dbReference>
<evidence type="ECO:0000313" key="3">
    <source>
        <dbReference type="EMBL" id="PZO39072.1"/>
    </source>
</evidence>
<dbReference type="InterPro" id="IPR036812">
    <property type="entry name" value="NAD(P)_OxRdtase_dom_sf"/>
</dbReference>
<evidence type="ECO:0000313" key="4">
    <source>
        <dbReference type="Proteomes" id="UP000249467"/>
    </source>
</evidence>
<dbReference type="PANTHER" id="PTHR43364:SF4">
    <property type="entry name" value="NAD(P)-LINKED OXIDOREDUCTASE SUPERFAMILY PROTEIN"/>
    <property type="match status" value="1"/>
</dbReference>
<dbReference type="GO" id="GO:0016491">
    <property type="term" value="F:oxidoreductase activity"/>
    <property type="evidence" value="ECO:0007669"/>
    <property type="project" value="UniProtKB-KW"/>
</dbReference>
<name>A0A2W4W3N9_9CYAN</name>
<comment type="caution">
    <text evidence="3">The sequence shown here is derived from an EMBL/GenBank/DDBJ whole genome shotgun (WGS) entry which is preliminary data.</text>
</comment>
<keyword evidence="1" id="KW-0560">Oxidoreductase</keyword>
<evidence type="ECO:0000256" key="1">
    <source>
        <dbReference type="ARBA" id="ARBA00023002"/>
    </source>
</evidence>
<evidence type="ECO:0000259" key="2">
    <source>
        <dbReference type="Pfam" id="PF00248"/>
    </source>
</evidence>
<dbReference type="Gene3D" id="3.20.20.100">
    <property type="entry name" value="NADP-dependent oxidoreductase domain"/>
    <property type="match status" value="1"/>
</dbReference>
<dbReference type="FunFam" id="3.20.20.100:FF:000004">
    <property type="entry name" value="Oxidoreductase, aldo/keto reductase"/>
    <property type="match status" value="1"/>
</dbReference>
<proteinExistence type="predicted"/>
<dbReference type="Pfam" id="PF00248">
    <property type="entry name" value="Aldo_ket_red"/>
    <property type="match status" value="1"/>
</dbReference>
<dbReference type="Proteomes" id="UP000249467">
    <property type="component" value="Unassembled WGS sequence"/>
</dbReference>
<gene>
    <name evidence="3" type="ORF">DCF19_15225</name>
</gene>
<dbReference type="InterPro" id="IPR050523">
    <property type="entry name" value="AKR_Detox_Biosynth"/>
</dbReference>
<dbReference type="PANTHER" id="PTHR43364">
    <property type="entry name" value="NADH-SPECIFIC METHYLGLYOXAL REDUCTASE-RELATED"/>
    <property type="match status" value="1"/>
</dbReference>
<organism evidence="3 4">
    <name type="scientific">Pseudanabaena frigida</name>
    <dbReference type="NCBI Taxonomy" id="945775"/>
    <lineage>
        <taxon>Bacteria</taxon>
        <taxon>Bacillati</taxon>
        <taxon>Cyanobacteriota</taxon>
        <taxon>Cyanophyceae</taxon>
        <taxon>Pseudanabaenales</taxon>
        <taxon>Pseudanabaenaceae</taxon>
        <taxon>Pseudanabaena</taxon>
    </lineage>
</organism>
<dbReference type="GO" id="GO:0005829">
    <property type="term" value="C:cytosol"/>
    <property type="evidence" value="ECO:0007669"/>
    <property type="project" value="TreeGrafter"/>
</dbReference>
<reference evidence="3 4" key="1">
    <citation type="submission" date="2018-04" db="EMBL/GenBank/DDBJ databases">
        <authorList>
            <person name="Go L.Y."/>
            <person name="Mitchell J.A."/>
        </authorList>
    </citation>
    <scope>NUCLEOTIDE SEQUENCE [LARGE SCALE GENOMIC DNA]</scope>
    <source>
        <strain evidence="3">ULC066bin1</strain>
    </source>
</reference>
<accession>A0A2W4W3N9</accession>
<dbReference type="CDD" id="cd19087">
    <property type="entry name" value="AKR_AKR12A1_B1_C1"/>
    <property type="match status" value="1"/>
</dbReference>
<feature type="domain" description="NADP-dependent oxidoreductase" evidence="2">
    <location>
        <begin position="17"/>
        <end position="321"/>
    </location>
</feature>
<dbReference type="InterPro" id="IPR023210">
    <property type="entry name" value="NADP_OxRdtase_dom"/>
</dbReference>